<dbReference type="FunFam" id="3.40.50.300:FF:000323">
    <property type="entry name" value="Thymidine kinase"/>
    <property type="match status" value="1"/>
</dbReference>
<evidence type="ECO:0000256" key="8">
    <source>
        <dbReference type="ARBA" id="ARBA00022840"/>
    </source>
</evidence>
<evidence type="ECO:0000313" key="14">
    <source>
        <dbReference type="EMBL" id="MEJ8568796.1"/>
    </source>
</evidence>
<evidence type="ECO:0000256" key="7">
    <source>
        <dbReference type="ARBA" id="ARBA00022777"/>
    </source>
</evidence>
<evidence type="ECO:0000256" key="1">
    <source>
        <dbReference type="ARBA" id="ARBA00007587"/>
    </source>
</evidence>
<feature type="binding site" evidence="9">
    <location>
        <begin position="9"/>
        <end position="16"/>
    </location>
    <ligand>
        <name>ATP</name>
        <dbReference type="ChEBI" id="CHEBI:30616"/>
    </ligand>
</feature>
<dbReference type="GO" id="GO:0005829">
    <property type="term" value="C:cytosol"/>
    <property type="evidence" value="ECO:0007669"/>
    <property type="project" value="TreeGrafter"/>
</dbReference>
<dbReference type="Pfam" id="PF00265">
    <property type="entry name" value="TK"/>
    <property type="match status" value="1"/>
</dbReference>
<reference evidence="14 15" key="1">
    <citation type="submission" date="2024-02" db="EMBL/GenBank/DDBJ databases">
        <title>A novel Wenzhouxiangellaceae bacterium, isolated from coastal sediments.</title>
        <authorList>
            <person name="Du Z.-J."/>
            <person name="Ye Y.-Q."/>
            <person name="Zhang X.-Y."/>
        </authorList>
    </citation>
    <scope>NUCLEOTIDE SEQUENCE [LARGE SCALE GENOMIC DNA]</scope>
    <source>
        <strain evidence="14 15">CH-27</strain>
    </source>
</reference>
<evidence type="ECO:0000256" key="10">
    <source>
        <dbReference type="PIRSR" id="PIRSR035805-1"/>
    </source>
</evidence>
<evidence type="ECO:0000256" key="9">
    <source>
        <dbReference type="HAMAP-Rule" id="MF_00124"/>
    </source>
</evidence>
<name>A0AAW9RMQ7_9GAMM</name>
<sequence>MAKLYFYYSAMNAGKTTVLLQSAHNYRERGMEPLLFTPALDDRHGRGRIRSRIGLEAEALTFGTSDDLLTAVEGELASRNIHCVLVDEAQFLSRDQVFQLSEVVDRRGIPVLCFGLRTDFQGELFEGSRYLLAWADQLEEIKTICHTGRKATMVVRVDDDGYAIREGSQVEIGGNERYVSVSRKVFKDVFFGGKRVRLIDPLERRPAGDGPAGQDDLLD</sequence>
<dbReference type="GO" id="GO:0071897">
    <property type="term" value="P:DNA biosynthetic process"/>
    <property type="evidence" value="ECO:0007669"/>
    <property type="project" value="UniProtKB-KW"/>
</dbReference>
<dbReference type="GO" id="GO:0004797">
    <property type="term" value="F:thymidine kinase activity"/>
    <property type="evidence" value="ECO:0007669"/>
    <property type="project" value="UniProtKB-UniRule"/>
</dbReference>
<evidence type="ECO:0000256" key="6">
    <source>
        <dbReference type="ARBA" id="ARBA00022741"/>
    </source>
</evidence>
<dbReference type="PANTHER" id="PTHR11441:SF0">
    <property type="entry name" value="THYMIDINE KINASE, CYTOSOLIC"/>
    <property type="match status" value="1"/>
</dbReference>
<evidence type="ECO:0000256" key="11">
    <source>
        <dbReference type="PIRSR" id="PIRSR035805-2"/>
    </source>
</evidence>
<evidence type="ECO:0000256" key="12">
    <source>
        <dbReference type="RuleBase" id="RU000544"/>
    </source>
</evidence>
<dbReference type="SUPFAM" id="SSF57716">
    <property type="entry name" value="Glucocorticoid receptor-like (DNA-binding domain)"/>
    <property type="match status" value="1"/>
</dbReference>
<protein>
    <recommendedName>
        <fullName evidence="2 9">Thymidine kinase</fullName>
        <ecNumber evidence="2 9">2.7.1.21</ecNumber>
    </recommendedName>
</protein>
<keyword evidence="8 9" id="KW-0067">ATP-binding</keyword>
<evidence type="ECO:0000256" key="3">
    <source>
        <dbReference type="ARBA" id="ARBA00022490"/>
    </source>
</evidence>
<keyword evidence="5 9" id="KW-0808">Transferase</keyword>
<dbReference type="Gene3D" id="3.40.50.300">
    <property type="entry name" value="P-loop containing nucleotide triphosphate hydrolases"/>
    <property type="match status" value="1"/>
</dbReference>
<gene>
    <name evidence="9" type="primary">tdk</name>
    <name evidence="14" type="ORF">V3330_14275</name>
</gene>
<dbReference type="PANTHER" id="PTHR11441">
    <property type="entry name" value="THYMIDINE KINASE"/>
    <property type="match status" value="1"/>
</dbReference>
<organism evidence="14 15">
    <name type="scientific">Elongatibacter sediminis</name>
    <dbReference type="NCBI Taxonomy" id="3119006"/>
    <lineage>
        <taxon>Bacteria</taxon>
        <taxon>Pseudomonadati</taxon>
        <taxon>Pseudomonadota</taxon>
        <taxon>Gammaproteobacteria</taxon>
        <taxon>Chromatiales</taxon>
        <taxon>Wenzhouxiangellaceae</taxon>
        <taxon>Elongatibacter</taxon>
    </lineage>
</organism>
<dbReference type="RefSeq" id="WP_354696117.1">
    <property type="nucleotide sequence ID" value="NZ_JAZHOG010000009.1"/>
</dbReference>
<keyword evidence="15" id="KW-1185">Reference proteome</keyword>
<proteinExistence type="inferred from homology"/>
<dbReference type="PIRSF" id="PIRSF035805">
    <property type="entry name" value="TK_cell"/>
    <property type="match status" value="1"/>
</dbReference>
<keyword evidence="3 9" id="KW-0963">Cytoplasm</keyword>
<feature type="binding site" evidence="11">
    <location>
        <position position="178"/>
    </location>
    <ligand>
        <name>substrate</name>
    </ligand>
</feature>
<keyword evidence="6 9" id="KW-0547">Nucleotide-binding</keyword>
<dbReference type="GO" id="GO:0005524">
    <property type="term" value="F:ATP binding"/>
    <property type="evidence" value="ECO:0007669"/>
    <property type="project" value="UniProtKB-UniRule"/>
</dbReference>
<keyword evidence="4 9" id="KW-0237">DNA synthesis</keyword>
<dbReference type="Proteomes" id="UP001359886">
    <property type="component" value="Unassembled WGS sequence"/>
</dbReference>
<feature type="active site" description="Proton acceptor" evidence="9 10">
    <location>
        <position position="88"/>
    </location>
</feature>
<feature type="binding site" evidence="11">
    <location>
        <begin position="170"/>
        <end position="173"/>
    </location>
    <ligand>
        <name>substrate</name>
    </ligand>
</feature>
<comment type="caution">
    <text evidence="14">The sequence shown here is derived from an EMBL/GenBank/DDBJ whole genome shotgun (WGS) entry which is preliminary data.</text>
</comment>
<dbReference type="HAMAP" id="MF_00124">
    <property type="entry name" value="Thymidine_kinase"/>
    <property type="match status" value="1"/>
</dbReference>
<evidence type="ECO:0000256" key="5">
    <source>
        <dbReference type="ARBA" id="ARBA00022679"/>
    </source>
</evidence>
<dbReference type="SUPFAM" id="SSF52540">
    <property type="entry name" value="P-loop containing nucleoside triphosphate hydrolases"/>
    <property type="match status" value="1"/>
</dbReference>
<keyword evidence="7 9" id="KW-0418">Kinase</keyword>
<evidence type="ECO:0000256" key="13">
    <source>
        <dbReference type="RuleBase" id="RU004165"/>
    </source>
</evidence>
<comment type="caution">
    <text evidence="9">Lacks conserved residue(s) required for the propagation of feature annotation.</text>
</comment>
<comment type="similarity">
    <text evidence="1 9 13">Belongs to the thymidine kinase family.</text>
</comment>
<evidence type="ECO:0000313" key="15">
    <source>
        <dbReference type="Proteomes" id="UP001359886"/>
    </source>
</evidence>
<dbReference type="InterPro" id="IPR027417">
    <property type="entry name" value="P-loop_NTPase"/>
</dbReference>
<dbReference type="EMBL" id="JAZHOG010000009">
    <property type="protein sequence ID" value="MEJ8568796.1"/>
    <property type="molecule type" value="Genomic_DNA"/>
</dbReference>
<dbReference type="InterPro" id="IPR001267">
    <property type="entry name" value="Thymidine_kinase"/>
</dbReference>
<accession>A0AAW9RMQ7</accession>
<evidence type="ECO:0000256" key="2">
    <source>
        <dbReference type="ARBA" id="ARBA00012118"/>
    </source>
</evidence>
<dbReference type="GO" id="GO:0046104">
    <property type="term" value="P:thymidine metabolic process"/>
    <property type="evidence" value="ECO:0007669"/>
    <property type="project" value="TreeGrafter"/>
</dbReference>
<dbReference type="EC" id="2.7.1.21" evidence="2 9"/>
<dbReference type="AlphaFoldDB" id="A0AAW9RMQ7"/>
<comment type="catalytic activity">
    <reaction evidence="9 12">
        <text>thymidine + ATP = dTMP + ADP + H(+)</text>
        <dbReference type="Rhea" id="RHEA:19129"/>
        <dbReference type="ChEBI" id="CHEBI:15378"/>
        <dbReference type="ChEBI" id="CHEBI:17748"/>
        <dbReference type="ChEBI" id="CHEBI:30616"/>
        <dbReference type="ChEBI" id="CHEBI:63528"/>
        <dbReference type="ChEBI" id="CHEBI:456216"/>
        <dbReference type="EC" id="2.7.1.21"/>
    </reaction>
</comment>
<comment type="subcellular location">
    <subcellularLocation>
        <location evidence="9">Cytoplasm</location>
    </subcellularLocation>
</comment>
<evidence type="ECO:0000256" key="4">
    <source>
        <dbReference type="ARBA" id="ARBA00022634"/>
    </source>
</evidence>
<comment type="subunit">
    <text evidence="9">Homotetramer.</text>
</comment>
<feature type="binding site" evidence="9">
    <location>
        <begin position="87"/>
        <end position="90"/>
    </location>
    <ligand>
        <name>ATP</name>
        <dbReference type="ChEBI" id="CHEBI:30616"/>
    </ligand>
</feature>
<dbReference type="NCBIfam" id="NF003300">
    <property type="entry name" value="PRK04296.1-5"/>
    <property type="match status" value="1"/>
</dbReference>